<dbReference type="EMBL" id="JAVHXJ020000068">
    <property type="protein sequence ID" value="MGI1898749.1"/>
    <property type="molecule type" value="Genomic_DNA"/>
</dbReference>
<gene>
    <name evidence="1" type="ORF">REH74_014560</name>
</gene>
<organism evidence="1 2">
    <name type="scientific">Vibrio campbellii</name>
    <dbReference type="NCBI Taxonomy" id="680"/>
    <lineage>
        <taxon>Bacteria</taxon>
        <taxon>Pseudomonadati</taxon>
        <taxon>Pseudomonadota</taxon>
        <taxon>Gammaproteobacteria</taxon>
        <taxon>Vibrionales</taxon>
        <taxon>Vibrionaceae</taxon>
        <taxon>Vibrio</taxon>
    </lineage>
</organism>
<sequence>MIKREILLTFSLLLPSVVIAGGGALVEPKSQLAFDYDNVTADVAQQELDECVGIAEQASQRTSVEQKGSGVKGAAKGAAAGALVGSISGNSGSDAAKTGAAIGVVGGRLSSRQDAKNADTQQTEAFKVVLRNCMIDKKYVALN</sequence>
<name>A0ACC7RAD7_9VIBR</name>
<evidence type="ECO:0000313" key="2">
    <source>
        <dbReference type="Proteomes" id="UP001354073"/>
    </source>
</evidence>
<reference evidence="1" key="1">
    <citation type="submission" date="2024-11" db="EMBL/GenBank/DDBJ databases">
        <title>Identification of new Vibrio campbellii strains harboring the pVA1 plasmid isolated from Penaeus vannamei postlarvae affected by outbreaks of acute hepatopancreatic necrosis disease (AHPND) in Mexico.</title>
        <authorList>
            <person name="Gomez-Gil B."/>
            <person name="Enciso-Ibarra J."/>
        </authorList>
    </citation>
    <scope>NUCLEOTIDE SEQUENCE</scope>
    <source>
        <strain evidence="1">M270204</strain>
    </source>
</reference>
<protein>
    <submittedName>
        <fullName evidence="1">Glycine zipper family protein</fullName>
    </submittedName>
</protein>
<dbReference type="Proteomes" id="UP001354073">
    <property type="component" value="Unassembled WGS sequence"/>
</dbReference>
<evidence type="ECO:0000313" key="1">
    <source>
        <dbReference type="EMBL" id="MGI1898749.1"/>
    </source>
</evidence>
<accession>A0ACC7RAD7</accession>
<comment type="caution">
    <text evidence="1">The sequence shown here is derived from an EMBL/GenBank/DDBJ whole genome shotgun (WGS) entry which is preliminary data.</text>
</comment>
<proteinExistence type="predicted"/>